<accession>A0AAV2YL03</accession>
<evidence type="ECO:0000313" key="2">
    <source>
        <dbReference type="Proteomes" id="UP001146120"/>
    </source>
</evidence>
<reference evidence="1" key="1">
    <citation type="submission" date="2022-11" db="EMBL/GenBank/DDBJ databases">
        <authorList>
            <person name="Morgan W.R."/>
            <person name="Tartar A."/>
        </authorList>
    </citation>
    <scope>NUCLEOTIDE SEQUENCE</scope>
    <source>
        <strain evidence="1">ARSEF 373</strain>
    </source>
</reference>
<name>A0AAV2YL03_9STRA</name>
<organism evidence="1 2">
    <name type="scientific">Lagenidium giganteum</name>
    <dbReference type="NCBI Taxonomy" id="4803"/>
    <lineage>
        <taxon>Eukaryota</taxon>
        <taxon>Sar</taxon>
        <taxon>Stramenopiles</taxon>
        <taxon>Oomycota</taxon>
        <taxon>Peronosporomycetes</taxon>
        <taxon>Pythiales</taxon>
        <taxon>Pythiaceae</taxon>
    </lineage>
</organism>
<proteinExistence type="predicted"/>
<protein>
    <submittedName>
        <fullName evidence="1">Uncharacterized protein</fullName>
    </submittedName>
</protein>
<dbReference type="AlphaFoldDB" id="A0AAV2YL03"/>
<sequence length="138" mass="14865">QQHPQVQLPRVWIVPGLASDAQAISVINTAAFACICAGAAGQDGAGASKNLVLLHHQSHAGSFWWVASSAFECCVSCFMITCDLLRHEQEQILVSSLRGCHHSTRDDHPKKQCCRGSFAFTGSASSVKLPWQSIDCAE</sequence>
<feature type="non-terminal residue" evidence="1">
    <location>
        <position position="1"/>
    </location>
</feature>
<keyword evidence="2" id="KW-1185">Reference proteome</keyword>
<reference evidence="1" key="2">
    <citation type="journal article" date="2023" name="Microbiol Resour">
        <title>Decontamination and Annotation of the Draft Genome Sequence of the Oomycete Lagenidium giganteum ARSEF 373.</title>
        <authorList>
            <person name="Morgan W.R."/>
            <person name="Tartar A."/>
        </authorList>
    </citation>
    <scope>NUCLEOTIDE SEQUENCE</scope>
    <source>
        <strain evidence="1">ARSEF 373</strain>
    </source>
</reference>
<evidence type="ECO:0000313" key="1">
    <source>
        <dbReference type="EMBL" id="DAZ94615.1"/>
    </source>
</evidence>
<comment type="caution">
    <text evidence="1">The sequence shown here is derived from an EMBL/GenBank/DDBJ whole genome shotgun (WGS) entry which is preliminary data.</text>
</comment>
<dbReference type="EMBL" id="DAKRPA010000241">
    <property type="protein sequence ID" value="DAZ94615.1"/>
    <property type="molecule type" value="Genomic_DNA"/>
</dbReference>
<gene>
    <name evidence="1" type="ORF">N0F65_010554</name>
</gene>
<dbReference type="Proteomes" id="UP001146120">
    <property type="component" value="Unassembled WGS sequence"/>
</dbReference>